<evidence type="ECO:0000256" key="3">
    <source>
        <dbReference type="SAM" id="MobiDB-lite"/>
    </source>
</evidence>
<keyword evidence="1 2" id="KW-0224">Dipeptidase</keyword>
<keyword evidence="2" id="KW-0862">Zinc</keyword>
<keyword evidence="5" id="KW-1185">Reference proteome</keyword>
<dbReference type="PROSITE" id="PS51365">
    <property type="entry name" value="RENAL_DIPEPTIDASE_2"/>
    <property type="match status" value="1"/>
</dbReference>
<comment type="cofactor">
    <cofactor evidence="2">
        <name>Zn(2+)</name>
        <dbReference type="ChEBI" id="CHEBI:29105"/>
    </cofactor>
</comment>
<evidence type="ECO:0000313" key="4">
    <source>
        <dbReference type="EMBL" id="RDW70938.1"/>
    </source>
</evidence>
<dbReference type="SUPFAM" id="SSF51556">
    <property type="entry name" value="Metallo-dependent hydrolases"/>
    <property type="match status" value="1"/>
</dbReference>
<evidence type="ECO:0000256" key="1">
    <source>
        <dbReference type="ARBA" id="ARBA00022997"/>
    </source>
</evidence>
<dbReference type="InterPro" id="IPR008257">
    <property type="entry name" value="Pept_M19"/>
</dbReference>
<proteinExistence type="inferred from homology"/>
<keyword evidence="2" id="KW-0482">Metalloprotease</keyword>
<dbReference type="AlphaFoldDB" id="A0A3D8RAK3"/>
<keyword evidence="2" id="KW-0645">Protease</keyword>
<dbReference type="CDD" id="cd01301">
    <property type="entry name" value="rDP_like"/>
    <property type="match status" value="1"/>
</dbReference>
<dbReference type="GO" id="GO:0006508">
    <property type="term" value="P:proteolysis"/>
    <property type="evidence" value="ECO:0007669"/>
    <property type="project" value="UniProtKB-KW"/>
</dbReference>
<comment type="similarity">
    <text evidence="2">Belongs to the metallo-dependent hydrolases superfamily. Peptidase M19 family.</text>
</comment>
<comment type="catalytic activity">
    <reaction evidence="2">
        <text>an L-aminoacyl-L-amino acid + H2O = 2 an L-alpha-amino acid</text>
        <dbReference type="Rhea" id="RHEA:48940"/>
        <dbReference type="ChEBI" id="CHEBI:15377"/>
        <dbReference type="ChEBI" id="CHEBI:59869"/>
        <dbReference type="ChEBI" id="CHEBI:77460"/>
        <dbReference type="EC" id="3.4.13.19"/>
    </reaction>
</comment>
<organism evidence="4 5">
    <name type="scientific">Coleophoma cylindrospora</name>
    <dbReference type="NCBI Taxonomy" id="1849047"/>
    <lineage>
        <taxon>Eukaryota</taxon>
        <taxon>Fungi</taxon>
        <taxon>Dikarya</taxon>
        <taxon>Ascomycota</taxon>
        <taxon>Pezizomycotina</taxon>
        <taxon>Leotiomycetes</taxon>
        <taxon>Helotiales</taxon>
        <taxon>Dermateaceae</taxon>
        <taxon>Coleophoma</taxon>
    </lineage>
</organism>
<dbReference type="Proteomes" id="UP000256645">
    <property type="component" value="Unassembled WGS sequence"/>
</dbReference>
<dbReference type="Pfam" id="PF01244">
    <property type="entry name" value="Peptidase_M19"/>
    <property type="match status" value="1"/>
</dbReference>
<dbReference type="PANTHER" id="PTHR10443:SF12">
    <property type="entry name" value="DIPEPTIDASE"/>
    <property type="match status" value="1"/>
</dbReference>
<accession>A0A3D8RAK3</accession>
<sequence>MAKDATLVDEHHASLETAKRILREIPLIDGHNDWPCNIRGWFTNDVTRPDFDLNEVPIGQTDFMRLRSGMVGGQFWSAYVSCPPAGQESSDEAHLVPLRKTLQQIDLIHLIIELHPKNLCLARNVQEVWEIFRSGRTACFIGIEGLHQIGNSFSALRIYRSLGVRYATLTHNRSNIYADSVTGSKIHGGLSENGRKAVREMNRIGMIVDLSHTSEDVQEQVLSISRAPVVFSHSSCYSLCPHPRNVSDRILDSLQKNRGIIMICFLQELVRRAEGVAPNLVDVVDHIIYAGEKIGYNHVGIGSDFDGMLRGPEGLDEVSDYPELVATMLQKGISEDQVRKVVGLNILRVIQEVDDAAITVKLDKNFTPACDTFASPWTAEERRMISDEGENRRTRNEPAQN</sequence>
<dbReference type="GO" id="GO:0046872">
    <property type="term" value="F:metal ion binding"/>
    <property type="evidence" value="ECO:0007669"/>
    <property type="project" value="UniProtKB-UniRule"/>
</dbReference>
<feature type="compositionally biased region" description="Basic and acidic residues" evidence="3">
    <location>
        <begin position="379"/>
        <end position="401"/>
    </location>
</feature>
<dbReference type="InterPro" id="IPR032466">
    <property type="entry name" value="Metal_Hydrolase"/>
</dbReference>
<dbReference type="EMBL" id="PDLM01000008">
    <property type="protein sequence ID" value="RDW70938.1"/>
    <property type="molecule type" value="Genomic_DNA"/>
</dbReference>
<dbReference type="PANTHER" id="PTHR10443">
    <property type="entry name" value="MICROSOMAL DIPEPTIDASE"/>
    <property type="match status" value="1"/>
</dbReference>
<gene>
    <name evidence="4" type="ORF">BP6252_07501</name>
</gene>
<evidence type="ECO:0000313" key="5">
    <source>
        <dbReference type="Proteomes" id="UP000256645"/>
    </source>
</evidence>
<keyword evidence="2" id="KW-0479">Metal-binding</keyword>
<reference evidence="4 5" key="1">
    <citation type="journal article" date="2018" name="IMA Fungus">
        <title>IMA Genome-F 9: Draft genome sequence of Annulohypoxylon stygium, Aspergillus mulundensis, Berkeleyomyces basicola (syn. Thielaviopsis basicola), Ceratocystis smalleyi, two Cercospora beticola strains, Coleophoma cylindrospora, Fusarium fracticaudum, Phialophora cf. hyalina, and Morchella septimelata.</title>
        <authorList>
            <person name="Wingfield B.D."/>
            <person name="Bills G.F."/>
            <person name="Dong Y."/>
            <person name="Huang W."/>
            <person name="Nel W.J."/>
            <person name="Swalarsk-Parry B.S."/>
            <person name="Vaghefi N."/>
            <person name="Wilken P.M."/>
            <person name="An Z."/>
            <person name="de Beer Z.W."/>
            <person name="De Vos L."/>
            <person name="Chen L."/>
            <person name="Duong T.A."/>
            <person name="Gao Y."/>
            <person name="Hammerbacher A."/>
            <person name="Kikkert J.R."/>
            <person name="Li Y."/>
            <person name="Li H."/>
            <person name="Li K."/>
            <person name="Li Q."/>
            <person name="Liu X."/>
            <person name="Ma X."/>
            <person name="Naidoo K."/>
            <person name="Pethybridge S.J."/>
            <person name="Sun J."/>
            <person name="Steenkamp E.T."/>
            <person name="van der Nest M.A."/>
            <person name="van Wyk S."/>
            <person name="Wingfield M.J."/>
            <person name="Xiong C."/>
            <person name="Yue Q."/>
            <person name="Zhang X."/>
        </authorList>
    </citation>
    <scope>NUCLEOTIDE SEQUENCE [LARGE SCALE GENOMIC DNA]</scope>
    <source>
        <strain evidence="4 5">BP6252</strain>
    </source>
</reference>
<dbReference type="GO" id="GO:0070573">
    <property type="term" value="F:metallodipeptidase activity"/>
    <property type="evidence" value="ECO:0007669"/>
    <property type="project" value="InterPro"/>
</dbReference>
<keyword evidence="2" id="KW-0378">Hydrolase</keyword>
<dbReference type="EC" id="3.4.13.19" evidence="2"/>
<dbReference type="Gene3D" id="3.20.20.140">
    <property type="entry name" value="Metal-dependent hydrolases"/>
    <property type="match status" value="1"/>
</dbReference>
<evidence type="ECO:0000256" key="2">
    <source>
        <dbReference type="RuleBase" id="RU341113"/>
    </source>
</evidence>
<dbReference type="OrthoDB" id="445695at2759"/>
<feature type="region of interest" description="Disordered" evidence="3">
    <location>
        <begin position="378"/>
        <end position="401"/>
    </location>
</feature>
<protein>
    <recommendedName>
        <fullName evidence="2">Dipeptidase</fullName>
        <ecNumber evidence="2">3.4.13.19</ecNumber>
    </recommendedName>
</protein>
<dbReference type="STRING" id="1849047.A0A3D8RAK3"/>
<name>A0A3D8RAK3_9HELO</name>
<comment type="caution">
    <text evidence="4">The sequence shown here is derived from an EMBL/GenBank/DDBJ whole genome shotgun (WGS) entry which is preliminary data.</text>
</comment>